<dbReference type="Pfam" id="PF03401">
    <property type="entry name" value="TctC"/>
    <property type="match status" value="1"/>
</dbReference>
<dbReference type="CDD" id="cd13578">
    <property type="entry name" value="PBP2_Bug27"/>
    <property type="match status" value="1"/>
</dbReference>
<dbReference type="RefSeq" id="WP_261502688.1">
    <property type="nucleotide sequence ID" value="NZ_JAODYH010000017.1"/>
</dbReference>
<dbReference type="PIRSF" id="PIRSF017082">
    <property type="entry name" value="YflP"/>
    <property type="match status" value="1"/>
</dbReference>
<sequence>MQRRHLLAAGLTVLPLMGHASTARSLLPKTSIRILVGFPPGGGTDVVTRVIAQQLSQRWDRAVVVENKAGAAGVIAAEYVAKQPADGATLLMTNFSNHAVAPSLHPRLGYVVERDFRPIVLVGVVPSLLICRREQEAQTLAAIVQRCQAKPGAVSFGSAGPGSIQHLALEMFQMRAGISALHTPYRGSAPMLADLLGGQIDYSFETMASATPHVASGKVVAIAQTRLQRAKAQPQIPTLAEMGYPGFDASTWYGLVGPGGMSEPLVQAINQDVNDVLKLPAVAEKLVAFGAEDGGGTSARFTAFIASEKAKWAHVIREAKVVV</sequence>
<dbReference type="InterPro" id="IPR005064">
    <property type="entry name" value="BUG"/>
</dbReference>
<evidence type="ECO:0000256" key="1">
    <source>
        <dbReference type="ARBA" id="ARBA00006987"/>
    </source>
</evidence>
<name>A0ABT2PSI5_9BURK</name>
<dbReference type="PANTHER" id="PTHR42928:SF5">
    <property type="entry name" value="BLR1237 PROTEIN"/>
    <property type="match status" value="1"/>
</dbReference>
<evidence type="ECO:0000313" key="3">
    <source>
        <dbReference type="Proteomes" id="UP001525968"/>
    </source>
</evidence>
<organism evidence="2 3">
    <name type="scientific">Acidovorax bellezanensis</name>
    <dbReference type="NCBI Taxonomy" id="2976702"/>
    <lineage>
        <taxon>Bacteria</taxon>
        <taxon>Pseudomonadati</taxon>
        <taxon>Pseudomonadota</taxon>
        <taxon>Betaproteobacteria</taxon>
        <taxon>Burkholderiales</taxon>
        <taxon>Comamonadaceae</taxon>
        <taxon>Acidovorax</taxon>
    </lineage>
</organism>
<evidence type="ECO:0000313" key="2">
    <source>
        <dbReference type="EMBL" id="MCT9813435.1"/>
    </source>
</evidence>
<gene>
    <name evidence="2" type="ORF">N0K08_22630</name>
</gene>
<accession>A0ABT2PSI5</accession>
<comment type="similarity">
    <text evidence="1">Belongs to the UPF0065 (bug) family.</text>
</comment>
<proteinExistence type="inferred from homology"/>
<protein>
    <submittedName>
        <fullName evidence="2">Tripartite tricarboxylate transporter substrate binding protein</fullName>
    </submittedName>
</protein>
<dbReference type="Gene3D" id="3.40.190.10">
    <property type="entry name" value="Periplasmic binding protein-like II"/>
    <property type="match status" value="1"/>
</dbReference>
<dbReference type="PANTHER" id="PTHR42928">
    <property type="entry name" value="TRICARBOXYLATE-BINDING PROTEIN"/>
    <property type="match status" value="1"/>
</dbReference>
<dbReference type="Proteomes" id="UP001525968">
    <property type="component" value="Unassembled WGS sequence"/>
</dbReference>
<dbReference type="SUPFAM" id="SSF53850">
    <property type="entry name" value="Periplasmic binding protein-like II"/>
    <property type="match status" value="1"/>
</dbReference>
<comment type="caution">
    <text evidence="2">The sequence shown here is derived from an EMBL/GenBank/DDBJ whole genome shotgun (WGS) entry which is preliminary data.</text>
</comment>
<dbReference type="EMBL" id="JAODYH010000017">
    <property type="protein sequence ID" value="MCT9813435.1"/>
    <property type="molecule type" value="Genomic_DNA"/>
</dbReference>
<reference evidence="2 3" key="1">
    <citation type="submission" date="2022-09" db="EMBL/GenBank/DDBJ databases">
        <title>Draft genome of isolate Be4.</title>
        <authorList>
            <person name="Sanchez-Castro I."/>
            <person name="Martinez-Rodriguez P."/>
            <person name="Descostes M."/>
            <person name="Merroun M."/>
        </authorList>
    </citation>
    <scope>NUCLEOTIDE SEQUENCE [LARGE SCALE GENOMIC DNA]</scope>
    <source>
        <strain evidence="2 3">Be4</strain>
    </source>
</reference>
<dbReference type="Gene3D" id="3.40.190.150">
    <property type="entry name" value="Bordetella uptake gene, domain 1"/>
    <property type="match status" value="1"/>
</dbReference>
<dbReference type="InterPro" id="IPR042100">
    <property type="entry name" value="Bug_dom1"/>
</dbReference>
<keyword evidence="3" id="KW-1185">Reference proteome</keyword>